<comment type="caution">
    <text evidence="4">The sequence shown here is derived from an EMBL/GenBank/DDBJ whole genome shotgun (WGS) entry which is preliminary data.</text>
</comment>
<dbReference type="PANTHER" id="PTHR43618:SF8">
    <property type="entry name" value="7ALPHA-HYDROXYSTEROID DEHYDROGENASE"/>
    <property type="match status" value="1"/>
</dbReference>
<dbReference type="EMBL" id="JACEHE010000003">
    <property type="protein sequence ID" value="MBA2945777.1"/>
    <property type="molecule type" value="Genomic_DNA"/>
</dbReference>
<organism evidence="4 5">
    <name type="scientific">Streptomyces himalayensis subsp. himalayensis</name>
    <dbReference type="NCBI Taxonomy" id="2756131"/>
    <lineage>
        <taxon>Bacteria</taxon>
        <taxon>Bacillati</taxon>
        <taxon>Actinomycetota</taxon>
        <taxon>Actinomycetes</taxon>
        <taxon>Kitasatosporales</taxon>
        <taxon>Streptomycetaceae</taxon>
        <taxon>Streptomyces</taxon>
        <taxon>Streptomyces himalayensis</taxon>
    </lineage>
</organism>
<gene>
    <name evidence="4" type="ORF">H1D24_08125</name>
</gene>
<dbReference type="GO" id="GO:0016491">
    <property type="term" value="F:oxidoreductase activity"/>
    <property type="evidence" value="ECO:0007669"/>
    <property type="project" value="UniProtKB-KW"/>
</dbReference>
<evidence type="ECO:0000313" key="4">
    <source>
        <dbReference type="EMBL" id="MBA2945777.1"/>
    </source>
</evidence>
<evidence type="ECO:0000256" key="3">
    <source>
        <dbReference type="ARBA" id="ARBA00023002"/>
    </source>
</evidence>
<keyword evidence="3" id="KW-0560">Oxidoreductase</keyword>
<evidence type="ECO:0000256" key="2">
    <source>
        <dbReference type="ARBA" id="ARBA00022857"/>
    </source>
</evidence>
<dbReference type="Gene3D" id="3.40.50.720">
    <property type="entry name" value="NAD(P)-binding Rossmann-like Domain"/>
    <property type="match status" value="1"/>
</dbReference>
<evidence type="ECO:0000256" key="1">
    <source>
        <dbReference type="ARBA" id="ARBA00006484"/>
    </source>
</evidence>
<accession>A0A7W0DIL2</accession>
<dbReference type="InterPro" id="IPR052178">
    <property type="entry name" value="Sec_Metab_Biosynth_SDR"/>
</dbReference>
<proteinExistence type="inferred from homology"/>
<comment type="similarity">
    <text evidence="1">Belongs to the short-chain dehydrogenases/reductases (SDR) family.</text>
</comment>
<dbReference type="FunFam" id="3.40.50.720:FF:000084">
    <property type="entry name" value="Short-chain dehydrogenase reductase"/>
    <property type="match status" value="1"/>
</dbReference>
<name>A0A7W0DIL2_9ACTN</name>
<dbReference type="Pfam" id="PF13561">
    <property type="entry name" value="adh_short_C2"/>
    <property type="match status" value="1"/>
</dbReference>
<keyword evidence="2" id="KW-0521">NADP</keyword>
<dbReference type="NCBIfam" id="NF006070">
    <property type="entry name" value="PRK08213.1"/>
    <property type="match status" value="1"/>
</dbReference>
<protein>
    <submittedName>
        <fullName evidence="4">SDR family oxidoreductase</fullName>
    </submittedName>
</protein>
<dbReference type="InterPro" id="IPR036291">
    <property type="entry name" value="NAD(P)-bd_dom_sf"/>
</dbReference>
<dbReference type="InterPro" id="IPR002347">
    <property type="entry name" value="SDR_fam"/>
</dbReference>
<evidence type="ECO:0000313" key="5">
    <source>
        <dbReference type="Proteomes" id="UP000545761"/>
    </source>
</evidence>
<dbReference type="PRINTS" id="PR00081">
    <property type="entry name" value="GDHRDH"/>
</dbReference>
<dbReference type="PRINTS" id="PR00080">
    <property type="entry name" value="SDRFAMILY"/>
</dbReference>
<dbReference type="Proteomes" id="UP000545761">
    <property type="component" value="Unassembled WGS sequence"/>
</dbReference>
<dbReference type="SUPFAM" id="SSF51735">
    <property type="entry name" value="NAD(P)-binding Rossmann-fold domains"/>
    <property type="match status" value="1"/>
</dbReference>
<dbReference type="InterPro" id="IPR020904">
    <property type="entry name" value="Sc_DH/Rdtase_CS"/>
</dbReference>
<reference evidence="4 5" key="1">
    <citation type="submission" date="2020-07" db="EMBL/GenBank/DDBJ databases">
        <title>Streptomyces isolated from Indian soil.</title>
        <authorList>
            <person name="Mandal S."/>
            <person name="Maiti P.K."/>
        </authorList>
    </citation>
    <scope>NUCLEOTIDE SEQUENCE [LARGE SCALE GENOMIC DNA]</scope>
    <source>
        <strain evidence="4 5">PSKA28</strain>
    </source>
</reference>
<dbReference type="PROSITE" id="PS00061">
    <property type="entry name" value="ADH_SHORT"/>
    <property type="match status" value="1"/>
</dbReference>
<dbReference type="AlphaFoldDB" id="A0A7W0DIL2"/>
<dbReference type="PANTHER" id="PTHR43618">
    <property type="entry name" value="7-ALPHA-HYDROXYSTEROID DEHYDROGENASE"/>
    <property type="match status" value="1"/>
</dbReference>
<sequence>MESAVTSLFSVSGKTALVTGGSRGIGLMIARGLVEAGARVYVSSRNAAACEEAARELSALGEANEANEAIALPADLSREEECHRLAAEIADREDRLDILVNNAGATWGAPLDEFPVSGWDKVMDLNLRSPFLLTQALLPLLRKAGSHDDPARVINVGSIDGLHVSPLPAYSYAASKAGLHHLTRVLAKELGPQGITVNAIAPGPFESKMMAATLTAHGDALAESAPLRRIGRPDDMAGVAVYLASRAGAYVTGAVIPVDGGIGTTV</sequence>